<protein>
    <submittedName>
        <fullName evidence="1">Uncharacterized protein</fullName>
    </submittedName>
</protein>
<name>A0A225V473_9STRA</name>
<dbReference type="Proteomes" id="UP000198211">
    <property type="component" value="Unassembled WGS sequence"/>
</dbReference>
<dbReference type="EMBL" id="NBNE01007396">
    <property type="protein sequence ID" value="OWZ00706.1"/>
    <property type="molecule type" value="Genomic_DNA"/>
</dbReference>
<gene>
    <name evidence="1" type="ORF">PHMEG_00028046</name>
</gene>
<reference evidence="2" key="1">
    <citation type="submission" date="2017-03" db="EMBL/GenBank/DDBJ databases">
        <title>Phytopthora megakarya and P. palmivora, two closely related causual agents of cacao black pod achieved similar genome size and gene model numbers by different mechanisms.</title>
        <authorList>
            <person name="Ali S."/>
            <person name="Shao J."/>
            <person name="Larry D.J."/>
            <person name="Kronmiller B."/>
            <person name="Shen D."/>
            <person name="Strem M.D."/>
            <person name="Melnick R.L."/>
            <person name="Guiltinan M.J."/>
            <person name="Tyler B.M."/>
            <person name="Meinhardt L.W."/>
            <person name="Bailey B.A."/>
        </authorList>
    </citation>
    <scope>NUCLEOTIDE SEQUENCE [LARGE SCALE GENOMIC DNA]</scope>
    <source>
        <strain evidence="2">zdho120</strain>
    </source>
</reference>
<evidence type="ECO:0000313" key="1">
    <source>
        <dbReference type="EMBL" id="OWZ00706.1"/>
    </source>
</evidence>
<comment type="caution">
    <text evidence="1">The sequence shown here is derived from an EMBL/GenBank/DDBJ whole genome shotgun (WGS) entry which is preliminary data.</text>
</comment>
<organism evidence="1 2">
    <name type="scientific">Phytophthora megakarya</name>
    <dbReference type="NCBI Taxonomy" id="4795"/>
    <lineage>
        <taxon>Eukaryota</taxon>
        <taxon>Sar</taxon>
        <taxon>Stramenopiles</taxon>
        <taxon>Oomycota</taxon>
        <taxon>Peronosporomycetes</taxon>
        <taxon>Peronosporales</taxon>
        <taxon>Peronosporaceae</taxon>
        <taxon>Phytophthora</taxon>
    </lineage>
</organism>
<dbReference type="AlphaFoldDB" id="A0A225V473"/>
<keyword evidence="2" id="KW-1185">Reference proteome</keyword>
<accession>A0A225V473</accession>
<dbReference type="STRING" id="4795.A0A225V473"/>
<proteinExistence type="predicted"/>
<sequence>MVHGLPVELEERCTTLVQTTAEETQTAFIKYYCAQFNQTAETRYYSAKKEKEHLYDDLNRLHGYARNAGIQFDNGGRKTCGDRGLKRSLCHIRVSDTHKQEDMSTSKKPRKNPHRRDLEVMTFLAIDITRIREMVSAGKLFVTRIMDDVVMIHKIYHAYDARRVNA</sequence>
<evidence type="ECO:0000313" key="2">
    <source>
        <dbReference type="Proteomes" id="UP000198211"/>
    </source>
</evidence>